<dbReference type="Gene3D" id="1.10.357.10">
    <property type="entry name" value="Tetracycline Repressor, domain 2"/>
    <property type="match status" value="1"/>
</dbReference>
<evidence type="ECO:0000313" key="2">
    <source>
        <dbReference type="Proteomes" id="UP000199598"/>
    </source>
</evidence>
<dbReference type="InterPro" id="IPR009057">
    <property type="entry name" value="Homeodomain-like_sf"/>
</dbReference>
<reference evidence="1 2" key="1">
    <citation type="submission" date="2016-10" db="EMBL/GenBank/DDBJ databases">
        <authorList>
            <person name="Varghese N."/>
            <person name="Submissions S."/>
        </authorList>
    </citation>
    <scope>NUCLEOTIDE SEQUENCE [LARGE SCALE GENOMIC DNA]</scope>
    <source>
        <strain evidence="1 2">DSM 16392</strain>
    </source>
</reference>
<evidence type="ECO:0000313" key="1">
    <source>
        <dbReference type="EMBL" id="SFJ91518.1"/>
    </source>
</evidence>
<sequence>MTSALALILSSMSTDQNKPEALAHIIEEVMDDCIRVFVLKGLDACSMEDFYEACGPHRTYVEQHFTTKHEFCAAVMLWWLNSIFAELKSTISLHSNLHSAIEAVLYEFIDICVGHRESKHGDKFCVLDNMALFDEELLAKFAMYYQEGVKHFRLKFMDLKSELRDPDDIEKLLIFYVMILEGLYVLIRRGFSRNMLFEYADMSLHTLEFYEKRSSDKATD</sequence>
<dbReference type="GO" id="GO:0003677">
    <property type="term" value="F:DNA binding"/>
    <property type="evidence" value="ECO:0007669"/>
    <property type="project" value="UniProtKB-KW"/>
</dbReference>
<protein>
    <submittedName>
        <fullName evidence="1">DNA-binding transcriptional regulator, AcrR family</fullName>
    </submittedName>
</protein>
<organism evidence="1 2">
    <name type="scientific">Pseudovibrio ascidiaceicola</name>
    <dbReference type="NCBI Taxonomy" id="285279"/>
    <lineage>
        <taxon>Bacteria</taxon>
        <taxon>Pseudomonadati</taxon>
        <taxon>Pseudomonadota</taxon>
        <taxon>Alphaproteobacteria</taxon>
        <taxon>Hyphomicrobiales</taxon>
        <taxon>Stappiaceae</taxon>
        <taxon>Pseudovibrio</taxon>
    </lineage>
</organism>
<name>A0A1I3V7W4_9HYPH</name>
<proteinExistence type="predicted"/>
<keyword evidence="2" id="KW-1185">Reference proteome</keyword>
<comment type="caution">
    <text evidence="1">The sequence shown here is derived from an EMBL/GenBank/DDBJ whole genome shotgun (WGS) entry which is preliminary data.</text>
</comment>
<accession>A0A1I3V7W4</accession>
<dbReference type="EMBL" id="FOSK01000001">
    <property type="protein sequence ID" value="SFJ91518.1"/>
    <property type="molecule type" value="Genomic_DNA"/>
</dbReference>
<dbReference type="Proteomes" id="UP000199598">
    <property type="component" value="Unassembled WGS sequence"/>
</dbReference>
<keyword evidence="1" id="KW-0238">DNA-binding</keyword>
<dbReference type="SUPFAM" id="SSF46689">
    <property type="entry name" value="Homeodomain-like"/>
    <property type="match status" value="1"/>
</dbReference>
<gene>
    <name evidence="1" type="ORF">SAMN04488518_101248</name>
</gene>